<dbReference type="SUPFAM" id="SSF48403">
    <property type="entry name" value="Ankyrin repeat"/>
    <property type="match status" value="1"/>
</dbReference>
<proteinExistence type="predicted"/>
<sequence>MSSNFQIYEKVNDYDFLPENAQKFKDPREFTNVLFKRMSYHFEDGNGKINDFIIAQSFSKNNALINQNLNLKYHSQKMNLRQSVDKKDDEFKDVIRKKSTIEAEENWLAKQQNPQDSMAQYDYTIKNDCKTSLEKLEELKTNQIKILNSGLRNKSPQIEDTLLYQKGTQYQQQENITSYQPYKIKQNTNDFQVVVRSNSKDKTGKSSLNQSYIGRKKYPIIPSFERQTETSQLKVRNNQQYEIFENIENAILSRPQSAFHNCQKLQKMYNTQNRQQLLIQQNQRNDDLKQKTKRLSQSNNASYISEKGSFLSTYNNTQETVMDYYNFTSNNIQNEKIKQRKRKQNPEEVSPYQKHKFHKVCQKIQNINSLDHYMKMTQEEIDQLGKSVVSEEQKQQNTNERMIKKLNKSNIEILKQQQHDQLLKIVDIFQDTKNSFQLNTIQKDSSVNQNKSVLVSTAQSIYQNKSHSLTPNSQNKNIRNVSSQNQAYTPSTLKRKLIANKYDENLDYSPFYVKDKVFSINSPNRRSQNQSPQSSEFSYNSQNQILDQQKGKQPNEDDEEGFSQYIQNLEGTDLFMNANSEEQLNAKLKVLHLKQSYYKMKNTKTITDQSQIYFGKKSNEQGKISLGLEQKIKLFKYLEDDDDIKIHFQKPKKYVRKQVVVSNKQKQKEISFVQAVRDQQNQLGIQSLKIKFGKQIAKLYDFLKKCIRLKVCVDDIIEQKVFTTEPYERPGSYVFFKMVKQNQLEYVKNQIKECRWKLFDFDHMLMTPLHISIIKGYKEMACYFIDQLSDLEAEDIDNKTPLWYAIKTQQYDIAKYLLINHAIPWANDNFKYYDFINDIDMRTSLKVARQIFFLMSCTAYKGRQILWEKVKNKILDPLTDEQL</sequence>
<dbReference type="RefSeq" id="XP_001019312.2">
    <property type="nucleotide sequence ID" value="XM_001019312.2"/>
</dbReference>
<dbReference type="InterPro" id="IPR036770">
    <property type="entry name" value="Ankyrin_rpt-contain_sf"/>
</dbReference>
<name>Q23RI1_TETTS</name>
<dbReference type="AlphaFoldDB" id="Q23RI1"/>
<evidence type="ECO:0000313" key="2">
    <source>
        <dbReference type="EMBL" id="EAR99067.2"/>
    </source>
</evidence>
<evidence type="ECO:0000256" key="1">
    <source>
        <dbReference type="SAM" id="MobiDB-lite"/>
    </source>
</evidence>
<evidence type="ECO:0000313" key="3">
    <source>
        <dbReference type="Proteomes" id="UP000009168"/>
    </source>
</evidence>
<dbReference type="eggNOG" id="ENOG502SUDD">
    <property type="taxonomic scope" value="Eukaryota"/>
</dbReference>
<gene>
    <name evidence="2" type="ORF">TTHERM_00387090</name>
</gene>
<keyword evidence="3" id="KW-1185">Reference proteome</keyword>
<feature type="region of interest" description="Disordered" evidence="1">
    <location>
        <begin position="522"/>
        <end position="560"/>
    </location>
</feature>
<dbReference type="InParanoid" id="Q23RI1"/>
<dbReference type="OrthoDB" id="292939at2759"/>
<dbReference type="Proteomes" id="UP000009168">
    <property type="component" value="Unassembled WGS sequence"/>
</dbReference>
<reference evidence="3" key="1">
    <citation type="journal article" date="2006" name="PLoS Biol.">
        <title>Macronuclear genome sequence of the ciliate Tetrahymena thermophila, a model eukaryote.</title>
        <authorList>
            <person name="Eisen J.A."/>
            <person name="Coyne R.S."/>
            <person name="Wu M."/>
            <person name="Wu D."/>
            <person name="Thiagarajan M."/>
            <person name="Wortman J.R."/>
            <person name="Badger J.H."/>
            <person name="Ren Q."/>
            <person name="Amedeo P."/>
            <person name="Jones K.M."/>
            <person name="Tallon L.J."/>
            <person name="Delcher A.L."/>
            <person name="Salzberg S.L."/>
            <person name="Silva J.C."/>
            <person name="Haas B.J."/>
            <person name="Majoros W.H."/>
            <person name="Farzad M."/>
            <person name="Carlton J.M."/>
            <person name="Smith R.K. Jr."/>
            <person name="Garg J."/>
            <person name="Pearlman R.E."/>
            <person name="Karrer K.M."/>
            <person name="Sun L."/>
            <person name="Manning G."/>
            <person name="Elde N.C."/>
            <person name="Turkewitz A.P."/>
            <person name="Asai D.J."/>
            <person name="Wilkes D.E."/>
            <person name="Wang Y."/>
            <person name="Cai H."/>
            <person name="Collins K."/>
            <person name="Stewart B.A."/>
            <person name="Lee S.R."/>
            <person name="Wilamowska K."/>
            <person name="Weinberg Z."/>
            <person name="Ruzzo W.L."/>
            <person name="Wloga D."/>
            <person name="Gaertig J."/>
            <person name="Frankel J."/>
            <person name="Tsao C.-C."/>
            <person name="Gorovsky M.A."/>
            <person name="Keeling P.J."/>
            <person name="Waller R.F."/>
            <person name="Patron N.J."/>
            <person name="Cherry J.M."/>
            <person name="Stover N.A."/>
            <person name="Krieger C.J."/>
            <person name="del Toro C."/>
            <person name="Ryder H.F."/>
            <person name="Williamson S.C."/>
            <person name="Barbeau R.A."/>
            <person name="Hamilton E.P."/>
            <person name="Orias E."/>
        </authorList>
    </citation>
    <scope>NUCLEOTIDE SEQUENCE [LARGE SCALE GENOMIC DNA]</scope>
    <source>
        <strain evidence="3">SB210</strain>
    </source>
</reference>
<dbReference type="Gene3D" id="1.25.40.20">
    <property type="entry name" value="Ankyrin repeat-containing domain"/>
    <property type="match status" value="1"/>
</dbReference>
<dbReference type="GeneID" id="7825978"/>
<feature type="compositionally biased region" description="Polar residues" evidence="1">
    <location>
        <begin position="536"/>
        <end position="547"/>
    </location>
</feature>
<feature type="region of interest" description="Disordered" evidence="1">
    <location>
        <begin position="465"/>
        <end position="487"/>
    </location>
</feature>
<protein>
    <submittedName>
        <fullName evidence="2">Ankyrin repeat protein</fullName>
    </submittedName>
</protein>
<dbReference type="HOGENOM" id="CLU_336037_0_0_1"/>
<dbReference type="InterPro" id="IPR002110">
    <property type="entry name" value="Ankyrin_rpt"/>
</dbReference>
<feature type="compositionally biased region" description="Low complexity" evidence="1">
    <location>
        <begin position="522"/>
        <end position="535"/>
    </location>
</feature>
<dbReference type="SMART" id="SM00248">
    <property type="entry name" value="ANK"/>
    <property type="match status" value="2"/>
</dbReference>
<dbReference type="KEGG" id="tet:TTHERM_00387090"/>
<organism evidence="2 3">
    <name type="scientific">Tetrahymena thermophila (strain SB210)</name>
    <dbReference type="NCBI Taxonomy" id="312017"/>
    <lineage>
        <taxon>Eukaryota</taxon>
        <taxon>Sar</taxon>
        <taxon>Alveolata</taxon>
        <taxon>Ciliophora</taxon>
        <taxon>Intramacronucleata</taxon>
        <taxon>Oligohymenophorea</taxon>
        <taxon>Hymenostomatida</taxon>
        <taxon>Tetrahymenina</taxon>
        <taxon>Tetrahymenidae</taxon>
        <taxon>Tetrahymena</taxon>
    </lineage>
</organism>
<accession>Q23RI1</accession>
<dbReference type="EMBL" id="GG662644">
    <property type="protein sequence ID" value="EAR99067.2"/>
    <property type="molecule type" value="Genomic_DNA"/>
</dbReference>
<dbReference type="Pfam" id="PF12796">
    <property type="entry name" value="Ank_2"/>
    <property type="match status" value="1"/>
</dbReference>